<dbReference type="EMBL" id="JAUSQU010000001">
    <property type="protein sequence ID" value="MDP9848227.1"/>
    <property type="molecule type" value="Genomic_DNA"/>
</dbReference>
<dbReference type="Proteomes" id="UP001225356">
    <property type="component" value="Unassembled WGS sequence"/>
</dbReference>
<protein>
    <submittedName>
        <fullName evidence="1">Uncharacterized protein</fullName>
    </submittedName>
</protein>
<sequence>MKIRLVPYGDIELRCGAVMKRVVLFRGVPVTVGIPVKKLSVAIPGSAAGLFILADKAPQQGLRGKVEEPGGLEPGATLVFRT</sequence>
<dbReference type="RefSeq" id="WP_307565384.1">
    <property type="nucleotide sequence ID" value="NZ_JAUSQU010000001.1"/>
</dbReference>
<organism evidence="1 2">
    <name type="scientific">Streptosporangium lutulentum</name>
    <dbReference type="NCBI Taxonomy" id="1461250"/>
    <lineage>
        <taxon>Bacteria</taxon>
        <taxon>Bacillati</taxon>
        <taxon>Actinomycetota</taxon>
        <taxon>Actinomycetes</taxon>
        <taxon>Streptosporangiales</taxon>
        <taxon>Streptosporangiaceae</taxon>
        <taxon>Streptosporangium</taxon>
    </lineage>
</organism>
<accession>A0ABT9QNC2</accession>
<evidence type="ECO:0000313" key="2">
    <source>
        <dbReference type="Proteomes" id="UP001225356"/>
    </source>
</evidence>
<comment type="caution">
    <text evidence="1">The sequence shown here is derived from an EMBL/GenBank/DDBJ whole genome shotgun (WGS) entry which is preliminary data.</text>
</comment>
<evidence type="ECO:0000313" key="1">
    <source>
        <dbReference type="EMBL" id="MDP9848227.1"/>
    </source>
</evidence>
<reference evidence="1 2" key="1">
    <citation type="submission" date="2023-07" db="EMBL/GenBank/DDBJ databases">
        <title>Sequencing the genomes of 1000 actinobacteria strains.</title>
        <authorList>
            <person name="Klenk H.-P."/>
        </authorList>
    </citation>
    <scope>NUCLEOTIDE SEQUENCE [LARGE SCALE GENOMIC DNA]</scope>
    <source>
        <strain evidence="1 2">DSM 46740</strain>
    </source>
</reference>
<proteinExistence type="predicted"/>
<name>A0ABT9QNC2_9ACTN</name>
<keyword evidence="2" id="KW-1185">Reference proteome</keyword>
<gene>
    <name evidence="1" type="ORF">J2853_007438</name>
</gene>